<dbReference type="InterPro" id="IPR038696">
    <property type="entry name" value="IalB_sf"/>
</dbReference>
<gene>
    <name evidence="2" type="ORF">JQ615_18770</name>
</gene>
<comment type="caution">
    <text evidence="2">The sequence shown here is derived from an EMBL/GenBank/DDBJ whole genome shotgun (WGS) entry which is preliminary data.</text>
</comment>
<evidence type="ECO:0000256" key="1">
    <source>
        <dbReference type="SAM" id="SignalP"/>
    </source>
</evidence>
<dbReference type="EMBL" id="JAFCJH010000018">
    <property type="protein sequence ID" value="MBR0797435.1"/>
    <property type="molecule type" value="Genomic_DNA"/>
</dbReference>
<accession>A0ABS5FKX6</accession>
<feature type="chain" id="PRO_5045914019" evidence="1">
    <location>
        <begin position="22"/>
        <end position="192"/>
    </location>
</feature>
<evidence type="ECO:0000313" key="2">
    <source>
        <dbReference type="EMBL" id="MBR0797435.1"/>
    </source>
</evidence>
<dbReference type="Pfam" id="PF06776">
    <property type="entry name" value="IalB"/>
    <property type="match status" value="1"/>
</dbReference>
<dbReference type="Gene3D" id="2.60.40.1880">
    <property type="entry name" value="Invasion associated locus B (IalB) protein"/>
    <property type="match status" value="1"/>
</dbReference>
<dbReference type="InterPro" id="IPR010642">
    <property type="entry name" value="Invasion_prot_B"/>
</dbReference>
<proteinExistence type="predicted"/>
<name>A0ABS5FKX6_9BRAD</name>
<sequence>MKRLSCVALASWLCGATTIVAQQAPPLAYIVKPSDVAIPEGETLGRFRRTIQPFRNWTLICDESLNARRRVCNITQAIINPQGAVAFSWSLVATDDGKPLMMMRVPASAGSGQPIELTMGEKPDRIIARTDRCNASFCFATIAIGDVLKRHIRAATTCVVTYQLPQIGPVVLNAPLDGLVAALSKTSDQRHE</sequence>
<feature type="signal peptide" evidence="1">
    <location>
        <begin position="1"/>
        <end position="21"/>
    </location>
</feature>
<protein>
    <submittedName>
        <fullName evidence="2">Invasion associated locus B family protein</fullName>
    </submittedName>
</protein>
<reference evidence="3" key="1">
    <citation type="journal article" date="2021" name="ISME J.">
        <title>Evolutionary origin and ecological implication of a unique nif island in free-living Bradyrhizobium lineages.</title>
        <authorList>
            <person name="Tao J."/>
        </authorList>
    </citation>
    <scope>NUCLEOTIDE SEQUENCE [LARGE SCALE GENOMIC DNA]</scope>
    <source>
        <strain evidence="3">SZCCT0434</strain>
    </source>
</reference>
<dbReference type="RefSeq" id="WP_212493328.1">
    <property type="nucleotide sequence ID" value="NZ_JAFCJH010000018.1"/>
</dbReference>
<keyword evidence="3" id="KW-1185">Reference proteome</keyword>
<keyword evidence="1" id="KW-0732">Signal</keyword>
<evidence type="ECO:0000313" key="3">
    <source>
        <dbReference type="Proteomes" id="UP001315278"/>
    </source>
</evidence>
<organism evidence="2 3">
    <name type="scientific">Bradyrhizobium jicamae</name>
    <dbReference type="NCBI Taxonomy" id="280332"/>
    <lineage>
        <taxon>Bacteria</taxon>
        <taxon>Pseudomonadati</taxon>
        <taxon>Pseudomonadota</taxon>
        <taxon>Alphaproteobacteria</taxon>
        <taxon>Hyphomicrobiales</taxon>
        <taxon>Nitrobacteraceae</taxon>
        <taxon>Bradyrhizobium</taxon>
    </lineage>
</organism>
<dbReference type="Proteomes" id="UP001315278">
    <property type="component" value="Unassembled WGS sequence"/>
</dbReference>